<feature type="signal peptide" evidence="1">
    <location>
        <begin position="1"/>
        <end position="38"/>
    </location>
</feature>
<dbReference type="Proteomes" id="UP001423409">
    <property type="component" value="Unassembled WGS sequence"/>
</dbReference>
<organism evidence="2 3">
    <name type="scientific">Deinococcus caeni</name>
    <dbReference type="NCBI Taxonomy" id="569127"/>
    <lineage>
        <taxon>Bacteria</taxon>
        <taxon>Thermotogati</taxon>
        <taxon>Deinococcota</taxon>
        <taxon>Deinococci</taxon>
        <taxon>Deinococcales</taxon>
        <taxon>Deinococcaceae</taxon>
        <taxon>Deinococcus</taxon>
    </lineage>
</organism>
<feature type="chain" id="PRO_5047084764" evidence="1">
    <location>
        <begin position="39"/>
        <end position="163"/>
    </location>
</feature>
<keyword evidence="3" id="KW-1185">Reference proteome</keyword>
<name>A0ABP9UE85_9DEIO</name>
<accession>A0ABP9UE85</accession>
<dbReference type="EMBL" id="BAABQU010000029">
    <property type="protein sequence ID" value="GAA5440853.1"/>
    <property type="molecule type" value="Genomic_DNA"/>
</dbReference>
<reference evidence="2 3" key="1">
    <citation type="submission" date="2024-02" db="EMBL/GenBank/DDBJ databases">
        <title>Deinococcus caeni NBRC 101312.</title>
        <authorList>
            <person name="Ichikawa N."/>
            <person name="Katano-Makiyama Y."/>
            <person name="Hidaka K."/>
        </authorList>
    </citation>
    <scope>NUCLEOTIDE SEQUENCE [LARGE SCALE GENOMIC DNA]</scope>
    <source>
        <strain evidence="2 3">NBRC 101312</strain>
    </source>
</reference>
<sequence length="163" mass="17345">MLLAMRTAPRPPAPSPARRRWAWRLTLAACLLSGAAAASGSLTVSFPLRGHLISSDAPNRVTLNTPWQEVRAAPQGRPHPLRRGYHAQLAPLRLPLRVPAGTPAGRYAAQVRALLFSCAEGAGTCSARTVTLPVTLDVRADGRVLTAPLSVTDTHLRGGDLRP</sequence>
<protein>
    <submittedName>
        <fullName evidence="2">Uncharacterized protein</fullName>
    </submittedName>
</protein>
<gene>
    <name evidence="2" type="ORF">Dcae01_02381</name>
</gene>
<proteinExistence type="predicted"/>
<evidence type="ECO:0000313" key="3">
    <source>
        <dbReference type="Proteomes" id="UP001423409"/>
    </source>
</evidence>
<comment type="caution">
    <text evidence="2">The sequence shown here is derived from an EMBL/GenBank/DDBJ whole genome shotgun (WGS) entry which is preliminary data.</text>
</comment>
<evidence type="ECO:0000256" key="1">
    <source>
        <dbReference type="SAM" id="SignalP"/>
    </source>
</evidence>
<keyword evidence="1" id="KW-0732">Signal</keyword>
<evidence type="ECO:0000313" key="2">
    <source>
        <dbReference type="EMBL" id="GAA5440853.1"/>
    </source>
</evidence>